<reference evidence="2" key="1">
    <citation type="journal article" date="2015" name="PLoS ONE">
        <title>Comprehensive Evaluation of Toxoplasma gondii VEG and Neospora caninum LIV Genomes with Tachyzoite Stage Transcriptome and Proteome Defines Novel Transcript Features.</title>
        <authorList>
            <person name="Ramaprasad A."/>
            <person name="Mourier T."/>
            <person name="Naeem R."/>
            <person name="Malas T.B."/>
            <person name="Moussa E."/>
            <person name="Panigrahi A."/>
            <person name="Vermont S.J."/>
            <person name="Otto T.D."/>
            <person name="Wastling J."/>
            <person name="Pain A."/>
        </authorList>
    </citation>
    <scope>NUCLEOTIDE SEQUENCE</scope>
    <source>
        <strain evidence="2">Liverpool</strain>
    </source>
</reference>
<evidence type="ECO:0000313" key="2">
    <source>
        <dbReference type="EMBL" id="CEL66360.1"/>
    </source>
</evidence>
<protein>
    <submittedName>
        <fullName evidence="2">Uncharacterized protein</fullName>
    </submittedName>
</protein>
<feature type="compositionally biased region" description="Low complexity" evidence="1">
    <location>
        <begin position="542"/>
        <end position="556"/>
    </location>
</feature>
<proteinExistence type="predicted"/>
<dbReference type="EMBL" id="LN714481">
    <property type="protein sequence ID" value="CEL66360.1"/>
    <property type="molecule type" value="Genomic_DNA"/>
</dbReference>
<feature type="region of interest" description="Disordered" evidence="1">
    <location>
        <begin position="170"/>
        <end position="209"/>
    </location>
</feature>
<feature type="compositionally biased region" description="Polar residues" evidence="1">
    <location>
        <begin position="598"/>
        <end position="611"/>
    </location>
</feature>
<sequence length="673" mass="75463">MGGTVSTEENKQWALEKVLFFDPETRPDPDEVLQGRGGAGCVRRFTPSNAKLCNRNFLIRFIIDGKGREFILKLQNQPYCRLLLCDKAGEPIKEIRTTRVKYIQRQDMTVEVYVKTERNEMSSLSFEFENAKECDLFAEFFKMLFGIQVHHFGFRDMGSGLADLMENDAAGSDSNYSGSDEDEYEQRQKAQAKQRRQRKQALQRRTGCPLHGDQPCACAVERPSITQYDDESSSSEEEIHASWSNRFPVSIEGVCEAGSTVKMKDLAARLVNKAPARVVEWFFSHEAGKDPSFPTVPEKTGLSIRLEERYVGYSVQIRVARRMEGSTLANQFVYSVAVKGPITVSSVTARSMLEFLAEAETPIEVTLTNPSLHSLFALPPASVANTRPFFDCMLYVTRLGIAFRANVREFSEPLEKAVPWECFYVTRPEPDELDYREDDITLLFHILSYSVAKAMYRQSTVSIRLPSEATRDAVYHTVVFFRLQKKVTSYERFARDLATGNCTEIKHRYARLWTENTWTTYTTLSPSQEALTLLANAATAEASPSAQVPSSPATASRPQPVKTGASPRGSRQNPQAIAYSGRGGANRKEAEKKREEPSATSSRTPRDQQAPSRGEAGKVEASPSVQETSIAAAVRARLINKQPKRNYSDYAQVFAETAEEKAPPAIPKTTTRK</sequence>
<evidence type="ECO:0000256" key="1">
    <source>
        <dbReference type="SAM" id="MobiDB-lite"/>
    </source>
</evidence>
<feature type="region of interest" description="Disordered" evidence="1">
    <location>
        <begin position="542"/>
        <end position="627"/>
    </location>
</feature>
<dbReference type="AlphaFoldDB" id="A0A0F7UCK9"/>
<name>A0A0F7UCK9_NEOCL</name>
<accession>A0A0F7UCK9</accession>
<gene>
    <name evidence="2" type="ORF">BN1204_021780</name>
</gene>
<organism evidence="2">
    <name type="scientific">Neospora caninum (strain Liverpool)</name>
    <dbReference type="NCBI Taxonomy" id="572307"/>
    <lineage>
        <taxon>Eukaryota</taxon>
        <taxon>Sar</taxon>
        <taxon>Alveolata</taxon>
        <taxon>Apicomplexa</taxon>
        <taxon>Conoidasida</taxon>
        <taxon>Coccidia</taxon>
        <taxon>Eucoccidiorida</taxon>
        <taxon>Eimeriorina</taxon>
        <taxon>Sarcocystidae</taxon>
        <taxon>Neospora</taxon>
    </lineage>
</organism>
<feature type="compositionally biased region" description="Basic residues" evidence="1">
    <location>
        <begin position="190"/>
        <end position="202"/>
    </location>
</feature>
<feature type="compositionally biased region" description="Basic and acidic residues" evidence="1">
    <location>
        <begin position="586"/>
        <end position="597"/>
    </location>
</feature>